<keyword evidence="2" id="KW-1133">Transmembrane helix</keyword>
<evidence type="ECO:0000313" key="3">
    <source>
        <dbReference type="EMBL" id="MDJ1649816.1"/>
    </source>
</evidence>
<gene>
    <name evidence="3" type="ORF">QNJ86_03290</name>
</gene>
<evidence type="ECO:0000256" key="1">
    <source>
        <dbReference type="SAM" id="MobiDB-lite"/>
    </source>
</evidence>
<reference evidence="3 4" key="1">
    <citation type="submission" date="2023-05" db="EMBL/GenBank/DDBJ databases">
        <title>Gordonibacter KGMB12511T sp. nov., isolated from faeces of healthy Korean.</title>
        <authorList>
            <person name="Kim H.S."/>
            <person name="Kim J.-S."/>
            <person name="Suh M.K."/>
            <person name="Eom M.K."/>
            <person name="Do H.E."/>
            <person name="Lee J.-S."/>
        </authorList>
    </citation>
    <scope>NUCLEOTIDE SEQUENCE [LARGE SCALE GENOMIC DNA]</scope>
    <source>
        <strain evidence="3 4">KGMB12511</strain>
    </source>
</reference>
<dbReference type="RefSeq" id="WP_283831159.1">
    <property type="nucleotide sequence ID" value="NZ_JASJEU010000006.1"/>
</dbReference>
<feature type="transmembrane region" description="Helical" evidence="2">
    <location>
        <begin position="53"/>
        <end position="77"/>
    </location>
</feature>
<name>A0ABT7DML5_9ACTN</name>
<proteinExistence type="predicted"/>
<evidence type="ECO:0000256" key="2">
    <source>
        <dbReference type="SAM" id="Phobius"/>
    </source>
</evidence>
<sequence>MKQPAMNEYRSLMNNVDLPESVRESVMRAATAPDAHQAQPQPARRTAPRRHPVVRGLAAGTCAVVLMAGLAFASGLVHLPNNAPTHNGASMVPATGNFFTLAAYAAEQEGSNGQSATLALRNFGLGGGWGAGDLDVETGEVHSDGDGPACVGDDGQAFAQVRYPLDLTCIGNNIQSVTYSIGGERVHFTRENWIYGPFSDEPVDFEQQDSFTIAYDQQEADKAETQRNLVAYFPLNERGSEINALLIENGEKRQRIHESRGAKDGESTRIDPNEHPELLSDEEVQALNDELGRIVHRGFAELLAQAPLTLTATFTDGTTQTKSYLIAPVPEFDERYEAYIEERLKPWYEQNPEKINPTLYTITEITE</sequence>
<keyword evidence="4" id="KW-1185">Reference proteome</keyword>
<feature type="region of interest" description="Disordered" evidence="1">
    <location>
        <begin position="253"/>
        <end position="276"/>
    </location>
</feature>
<accession>A0ABT7DML5</accession>
<keyword evidence="2" id="KW-0472">Membrane</keyword>
<keyword evidence="2" id="KW-0812">Transmembrane</keyword>
<feature type="region of interest" description="Disordered" evidence="1">
    <location>
        <begin position="29"/>
        <end position="51"/>
    </location>
</feature>
<evidence type="ECO:0008006" key="5">
    <source>
        <dbReference type="Google" id="ProtNLM"/>
    </source>
</evidence>
<protein>
    <recommendedName>
        <fullName evidence="5">DUF4179 domain-containing protein</fullName>
    </recommendedName>
</protein>
<comment type="caution">
    <text evidence="3">The sequence shown here is derived from an EMBL/GenBank/DDBJ whole genome shotgun (WGS) entry which is preliminary data.</text>
</comment>
<organism evidence="3 4">
    <name type="scientific">Gordonibacter faecis</name>
    <dbReference type="NCBI Taxonomy" id="3047475"/>
    <lineage>
        <taxon>Bacteria</taxon>
        <taxon>Bacillati</taxon>
        <taxon>Actinomycetota</taxon>
        <taxon>Coriobacteriia</taxon>
        <taxon>Eggerthellales</taxon>
        <taxon>Eggerthellaceae</taxon>
        <taxon>Gordonibacter</taxon>
    </lineage>
</organism>
<evidence type="ECO:0000313" key="4">
    <source>
        <dbReference type="Proteomes" id="UP001232750"/>
    </source>
</evidence>
<feature type="compositionally biased region" description="Low complexity" evidence="1">
    <location>
        <begin position="29"/>
        <end position="45"/>
    </location>
</feature>
<dbReference type="EMBL" id="JASJEU010000006">
    <property type="protein sequence ID" value="MDJ1649816.1"/>
    <property type="molecule type" value="Genomic_DNA"/>
</dbReference>
<dbReference type="Proteomes" id="UP001232750">
    <property type="component" value="Unassembled WGS sequence"/>
</dbReference>